<dbReference type="PANTHER" id="PTHR37835">
    <property type="entry name" value="ALPHA-CLOSTRIPAIN"/>
    <property type="match status" value="1"/>
</dbReference>
<proteinExistence type="predicted"/>
<dbReference type="EMBL" id="NQWI01000042">
    <property type="protein sequence ID" value="PDW03064.1"/>
    <property type="molecule type" value="Genomic_DNA"/>
</dbReference>
<dbReference type="RefSeq" id="WP_097644112.1">
    <property type="nucleotide sequence ID" value="NZ_NQWI01000042.1"/>
</dbReference>
<dbReference type="PANTHER" id="PTHR37835:SF1">
    <property type="entry name" value="ALPHA-CLOSTRIPAIN"/>
    <property type="match status" value="1"/>
</dbReference>
<dbReference type="Proteomes" id="UP000220527">
    <property type="component" value="Unassembled WGS sequence"/>
</dbReference>
<dbReference type="OrthoDB" id="9146412at2"/>
<accession>A0A2A6RIW2</accession>
<dbReference type="InterPro" id="IPR005077">
    <property type="entry name" value="Peptidase_C11"/>
</dbReference>
<name>A0A2A6RIW2_9CHLR</name>
<dbReference type="AlphaFoldDB" id="A0A2A6RIW2"/>
<comment type="caution">
    <text evidence="1">The sequence shown here is derived from an EMBL/GenBank/DDBJ whole genome shotgun (WGS) entry which is preliminary data.</text>
</comment>
<evidence type="ECO:0000313" key="2">
    <source>
        <dbReference type="Proteomes" id="UP000220527"/>
    </source>
</evidence>
<keyword evidence="2" id="KW-1185">Reference proteome</keyword>
<evidence type="ECO:0000313" key="1">
    <source>
        <dbReference type="EMBL" id="PDW03064.1"/>
    </source>
</evidence>
<protein>
    <submittedName>
        <fullName evidence="1">Uncharacterized protein</fullName>
    </submittedName>
</protein>
<reference evidence="2" key="1">
    <citation type="submission" date="2017-08" db="EMBL/GenBank/DDBJ databases">
        <authorList>
            <person name="Grouzdev D.S."/>
            <person name="Gaisin V.A."/>
            <person name="Rysina M.S."/>
            <person name="Gorlenko V.M."/>
        </authorList>
    </citation>
    <scope>NUCLEOTIDE SEQUENCE [LARGE SCALE GENOMIC DNA]</scope>
    <source>
        <strain evidence="2">Kir15-3F</strain>
    </source>
</reference>
<gene>
    <name evidence="1" type="ORF">CJ255_10785</name>
</gene>
<organism evidence="1 2">
    <name type="scientific">Candidatus Viridilinea mediisalina</name>
    <dbReference type="NCBI Taxonomy" id="2024553"/>
    <lineage>
        <taxon>Bacteria</taxon>
        <taxon>Bacillati</taxon>
        <taxon>Chloroflexota</taxon>
        <taxon>Chloroflexia</taxon>
        <taxon>Chloroflexales</taxon>
        <taxon>Chloroflexineae</taxon>
        <taxon>Oscillochloridaceae</taxon>
        <taxon>Candidatus Viridilinea</taxon>
    </lineage>
</organism>
<sequence>MHTRTMWLIGGLLLIMLAFVALIDMPVVYGQDRAVCEDGMPEPPMGCAEDSLTAIYILQFDGYITSTVYLDTYYHETMQALVDASLGQPAKSAILLVDRSGTTPDAIYKIQDGVQTNITAQWPEMTPEVDATDGVFLGNFVWWARTQFPATRTTLSVVGHGLYVAPEMGIVPPFFASPSALSEMVGTGTSAQGLSPLPLRIGGSPDWSDVNPEPSFFSIHAASEMARIGSGNGAYPLDVIDFSQCYGASFEQFYALRNYVHMLTGAPNYTFYAPELLGAGLAALAPRQSPPEMAEALIDAYHTTLPDDEHPHVLVAVETRHLTALKARFDHLASLLYQGLSDAERTNTYRQLMQAAYAASLHYDTTACPPQDWELCPPDALVDLATFLQQLQAHFGAHTPVGGAAEESIAALQAALHAKREQHGTPWFGDHAWDFSAGAGLSLYADLGAWSDASGQVVLNGIADWYTSTVSVENPHPYAFINPALASDGITWADVLHTFWADRVDSTELCIPAFPNTQQVGDVVAIAVADPLPGTSQLNTLITPTVVFSTAASIHNPTLLITITQHSAVVFSETIYLGYREAGTHTVTATHAWHPSRSGPFALTFTCGWPQSDCRAEQRG</sequence>